<dbReference type="Gene3D" id="1.20.1600.10">
    <property type="entry name" value="Outer membrane efflux proteins (OEP)"/>
    <property type="match status" value="1"/>
</dbReference>
<feature type="signal peptide" evidence="9">
    <location>
        <begin position="1"/>
        <end position="20"/>
    </location>
</feature>
<dbReference type="EMBL" id="FQUM01000001">
    <property type="protein sequence ID" value="SHE45323.1"/>
    <property type="molecule type" value="Genomic_DNA"/>
</dbReference>
<dbReference type="Proteomes" id="UP000184164">
    <property type="component" value="Unassembled WGS sequence"/>
</dbReference>
<dbReference type="GO" id="GO:1990281">
    <property type="term" value="C:efflux pump complex"/>
    <property type="evidence" value="ECO:0007669"/>
    <property type="project" value="TreeGrafter"/>
</dbReference>
<evidence type="ECO:0000256" key="6">
    <source>
        <dbReference type="ARBA" id="ARBA00023136"/>
    </source>
</evidence>
<dbReference type="GO" id="GO:0015562">
    <property type="term" value="F:efflux transmembrane transporter activity"/>
    <property type="evidence" value="ECO:0007669"/>
    <property type="project" value="InterPro"/>
</dbReference>
<evidence type="ECO:0000256" key="4">
    <source>
        <dbReference type="ARBA" id="ARBA00022452"/>
    </source>
</evidence>
<dbReference type="OrthoDB" id="9811587at2"/>
<evidence type="ECO:0000256" key="3">
    <source>
        <dbReference type="ARBA" id="ARBA00022448"/>
    </source>
</evidence>
<accession>A0A1M4TLG2</accession>
<keyword evidence="11" id="KW-1185">Reference proteome</keyword>
<evidence type="ECO:0000313" key="10">
    <source>
        <dbReference type="EMBL" id="SHE45323.1"/>
    </source>
</evidence>
<dbReference type="AlphaFoldDB" id="A0A1M4TLG2"/>
<organism evidence="10 11">
    <name type="scientific">Mariniphaga anaerophila</name>
    <dbReference type="NCBI Taxonomy" id="1484053"/>
    <lineage>
        <taxon>Bacteria</taxon>
        <taxon>Pseudomonadati</taxon>
        <taxon>Bacteroidota</taxon>
        <taxon>Bacteroidia</taxon>
        <taxon>Marinilabiliales</taxon>
        <taxon>Prolixibacteraceae</taxon>
        <taxon>Mariniphaga</taxon>
    </lineage>
</organism>
<proteinExistence type="inferred from homology"/>
<evidence type="ECO:0000256" key="5">
    <source>
        <dbReference type="ARBA" id="ARBA00022692"/>
    </source>
</evidence>
<dbReference type="SUPFAM" id="SSF56954">
    <property type="entry name" value="Outer membrane efflux proteins (OEP)"/>
    <property type="match status" value="1"/>
</dbReference>
<dbReference type="STRING" id="1484053.SAMN05444274_101394"/>
<keyword evidence="8" id="KW-0175">Coiled coil</keyword>
<evidence type="ECO:0000256" key="1">
    <source>
        <dbReference type="ARBA" id="ARBA00004442"/>
    </source>
</evidence>
<comment type="subcellular location">
    <subcellularLocation>
        <location evidence="1">Cell outer membrane</location>
    </subcellularLocation>
</comment>
<keyword evidence="6" id="KW-0472">Membrane</keyword>
<dbReference type="Pfam" id="PF02321">
    <property type="entry name" value="OEP"/>
    <property type="match status" value="2"/>
</dbReference>
<keyword evidence="5" id="KW-0812">Transmembrane</keyword>
<dbReference type="PANTHER" id="PTHR30026:SF20">
    <property type="entry name" value="OUTER MEMBRANE PROTEIN TOLC"/>
    <property type="match status" value="1"/>
</dbReference>
<protein>
    <submittedName>
        <fullName evidence="10">Outer membrane protein</fullName>
    </submittedName>
</protein>
<feature type="coiled-coil region" evidence="8">
    <location>
        <begin position="151"/>
        <end position="178"/>
    </location>
</feature>
<dbReference type="PANTHER" id="PTHR30026">
    <property type="entry name" value="OUTER MEMBRANE PROTEIN TOLC"/>
    <property type="match status" value="1"/>
</dbReference>
<evidence type="ECO:0000313" key="11">
    <source>
        <dbReference type="Proteomes" id="UP000184164"/>
    </source>
</evidence>
<feature type="chain" id="PRO_5009907556" evidence="9">
    <location>
        <begin position="21"/>
        <end position="443"/>
    </location>
</feature>
<dbReference type="RefSeq" id="WP_072998417.1">
    <property type="nucleotide sequence ID" value="NZ_FQUM01000001.1"/>
</dbReference>
<evidence type="ECO:0000256" key="2">
    <source>
        <dbReference type="ARBA" id="ARBA00007613"/>
    </source>
</evidence>
<dbReference type="InterPro" id="IPR003423">
    <property type="entry name" value="OMP_efflux"/>
</dbReference>
<dbReference type="GO" id="GO:0015288">
    <property type="term" value="F:porin activity"/>
    <property type="evidence" value="ECO:0007669"/>
    <property type="project" value="TreeGrafter"/>
</dbReference>
<keyword evidence="3" id="KW-0813">Transport</keyword>
<dbReference type="InterPro" id="IPR051906">
    <property type="entry name" value="TolC-like"/>
</dbReference>
<evidence type="ECO:0000256" key="7">
    <source>
        <dbReference type="ARBA" id="ARBA00023237"/>
    </source>
</evidence>
<evidence type="ECO:0000256" key="9">
    <source>
        <dbReference type="SAM" id="SignalP"/>
    </source>
</evidence>
<reference evidence="10 11" key="1">
    <citation type="submission" date="2016-11" db="EMBL/GenBank/DDBJ databases">
        <authorList>
            <person name="Jaros S."/>
            <person name="Januszkiewicz K."/>
            <person name="Wedrychowicz H."/>
        </authorList>
    </citation>
    <scope>NUCLEOTIDE SEQUENCE [LARGE SCALE GENOMIC DNA]</scope>
    <source>
        <strain evidence="10 11">DSM 26910</strain>
    </source>
</reference>
<gene>
    <name evidence="10" type="ORF">SAMN05444274_101394</name>
</gene>
<comment type="similarity">
    <text evidence="2">Belongs to the outer membrane factor (OMF) (TC 1.B.17) family.</text>
</comment>
<keyword evidence="9" id="KW-0732">Signal</keyword>
<evidence type="ECO:0000256" key="8">
    <source>
        <dbReference type="SAM" id="Coils"/>
    </source>
</evidence>
<keyword evidence="4" id="KW-1134">Transmembrane beta strand</keyword>
<name>A0A1M4TLG2_9BACT</name>
<sequence>MKTKTIILITAILISLCVRAQENETPAQWNLTQCIDYALKQNIQVRQSILTNLANQVNKEQAEAQKLPSLSASARQNFSWGNREDASTGKSVFSGNNSTSYSLSSGITLYNGSKLNNLIKQADLDWQSGIYDSETIKETISLSILNAFLQVLFTEEQIKNAESQLESTTEQLNYAKERLAAGIISQSDYLQVKSQVATEKGNLTSAQSQNAIAKVNLMQLMELPVTENFHLEKPDLGESVNQSIYPLAADVYAAALQIKPQIKSVGYKKESAALNEKIAQAGYYPTISAEAGVGTSYSNLYETGYFSQLNDQFSPSLGLSLSIPIFQKKQVKSNVALAKINYQNAELQEIDTQNQLRKEIEQVCQDVISVQAEYEANLEQYKATQESYALAEEKYNNGLINSVDFLFEKTNLIVSESQLLQSKYNLIFNYKILDFYLGNPISL</sequence>
<keyword evidence="7" id="KW-0998">Cell outer membrane</keyword>
<dbReference type="GO" id="GO:0009279">
    <property type="term" value="C:cell outer membrane"/>
    <property type="evidence" value="ECO:0007669"/>
    <property type="project" value="UniProtKB-SubCell"/>
</dbReference>